<dbReference type="EMBL" id="JBFOLJ010000004">
    <property type="protein sequence ID" value="KAL2545022.1"/>
    <property type="molecule type" value="Genomic_DNA"/>
</dbReference>
<protein>
    <submittedName>
        <fullName evidence="1">Uncharacterized protein</fullName>
    </submittedName>
</protein>
<proteinExistence type="predicted"/>
<comment type="caution">
    <text evidence="1">The sequence shown here is derived from an EMBL/GenBank/DDBJ whole genome shotgun (WGS) entry which is preliminary data.</text>
</comment>
<evidence type="ECO:0000313" key="2">
    <source>
        <dbReference type="Proteomes" id="UP001604277"/>
    </source>
</evidence>
<reference evidence="2" key="1">
    <citation type="submission" date="2024-07" db="EMBL/GenBank/DDBJ databases">
        <title>Two chromosome-level genome assemblies of Korean endemic species Abeliophyllum distichum and Forsythia ovata (Oleaceae).</title>
        <authorList>
            <person name="Jang H."/>
        </authorList>
    </citation>
    <scope>NUCLEOTIDE SEQUENCE [LARGE SCALE GENOMIC DNA]</scope>
</reference>
<keyword evidence="2" id="KW-1185">Reference proteome</keyword>
<accession>A0ABD1W5T3</accession>
<gene>
    <name evidence="1" type="ORF">Fot_14255</name>
</gene>
<organism evidence="1 2">
    <name type="scientific">Forsythia ovata</name>
    <dbReference type="NCBI Taxonomy" id="205694"/>
    <lineage>
        <taxon>Eukaryota</taxon>
        <taxon>Viridiplantae</taxon>
        <taxon>Streptophyta</taxon>
        <taxon>Embryophyta</taxon>
        <taxon>Tracheophyta</taxon>
        <taxon>Spermatophyta</taxon>
        <taxon>Magnoliopsida</taxon>
        <taxon>eudicotyledons</taxon>
        <taxon>Gunneridae</taxon>
        <taxon>Pentapetalae</taxon>
        <taxon>asterids</taxon>
        <taxon>lamiids</taxon>
        <taxon>Lamiales</taxon>
        <taxon>Oleaceae</taxon>
        <taxon>Forsythieae</taxon>
        <taxon>Forsythia</taxon>
    </lineage>
</organism>
<dbReference type="Proteomes" id="UP001604277">
    <property type="component" value="Unassembled WGS sequence"/>
</dbReference>
<name>A0ABD1W5T3_9LAMI</name>
<dbReference type="AlphaFoldDB" id="A0ABD1W5T3"/>
<evidence type="ECO:0000313" key="1">
    <source>
        <dbReference type="EMBL" id="KAL2545022.1"/>
    </source>
</evidence>
<sequence length="124" mass="13859">MEWDSIYRQFSYVYVANILVHQKDTCLHPEIGGVSGREYLSVVTVGYQAREKSSGITTYFQTGQLSSSRKIGRRFVSIKVLRRAPNFVVPQSLGSLRQTPSWALYVGRLAGLSTLDARLGSLNT</sequence>